<evidence type="ECO:0000313" key="2">
    <source>
        <dbReference type="EMBL" id="RZC73625.1"/>
    </source>
</evidence>
<dbReference type="Pfam" id="PF04782">
    <property type="entry name" value="DUF632"/>
    <property type="match status" value="1"/>
</dbReference>
<gene>
    <name evidence="2" type="ORF">C5167_049106</name>
</gene>
<keyword evidence="3" id="KW-1185">Reference proteome</keyword>
<protein>
    <recommendedName>
        <fullName evidence="1">DUF632 domain-containing protein</fullName>
    </recommendedName>
</protein>
<sequence>MWKRGDPSRFITHGGNFLSSIKDIENRFFRASECGKEVSRMLETNKVVSKFSDGKEPPKQVTGYYMVPVAIFTVVFIKKSPHFSIER</sequence>
<dbReference type="EMBL" id="CM010722">
    <property type="protein sequence ID" value="RZC73625.1"/>
    <property type="molecule type" value="Genomic_DNA"/>
</dbReference>
<evidence type="ECO:0000313" key="3">
    <source>
        <dbReference type="Proteomes" id="UP000316621"/>
    </source>
</evidence>
<dbReference type="Proteomes" id="UP000316621">
    <property type="component" value="Chromosome 8"/>
</dbReference>
<dbReference type="Gramene" id="RZC73625">
    <property type="protein sequence ID" value="RZC73625"/>
    <property type="gene ID" value="C5167_049106"/>
</dbReference>
<organism evidence="2 3">
    <name type="scientific">Papaver somniferum</name>
    <name type="common">Opium poppy</name>
    <dbReference type="NCBI Taxonomy" id="3469"/>
    <lineage>
        <taxon>Eukaryota</taxon>
        <taxon>Viridiplantae</taxon>
        <taxon>Streptophyta</taxon>
        <taxon>Embryophyta</taxon>
        <taxon>Tracheophyta</taxon>
        <taxon>Spermatophyta</taxon>
        <taxon>Magnoliopsida</taxon>
        <taxon>Ranunculales</taxon>
        <taxon>Papaveraceae</taxon>
        <taxon>Papaveroideae</taxon>
        <taxon>Papaver</taxon>
    </lineage>
</organism>
<feature type="domain" description="DUF632" evidence="1">
    <location>
        <begin position="18"/>
        <end position="53"/>
    </location>
</feature>
<evidence type="ECO:0000259" key="1">
    <source>
        <dbReference type="Pfam" id="PF04782"/>
    </source>
</evidence>
<name>A0A4Y7KP14_PAPSO</name>
<proteinExistence type="predicted"/>
<dbReference type="AlphaFoldDB" id="A0A4Y7KP14"/>
<dbReference type="InterPro" id="IPR006867">
    <property type="entry name" value="DUF632"/>
</dbReference>
<reference evidence="2 3" key="1">
    <citation type="journal article" date="2018" name="Science">
        <title>The opium poppy genome and morphinan production.</title>
        <authorList>
            <person name="Guo L."/>
            <person name="Winzer T."/>
            <person name="Yang X."/>
            <person name="Li Y."/>
            <person name="Ning Z."/>
            <person name="He Z."/>
            <person name="Teodor R."/>
            <person name="Lu Y."/>
            <person name="Bowser T.A."/>
            <person name="Graham I.A."/>
            <person name="Ye K."/>
        </authorList>
    </citation>
    <scope>NUCLEOTIDE SEQUENCE [LARGE SCALE GENOMIC DNA]</scope>
    <source>
        <strain evidence="3">cv. HN1</strain>
        <tissue evidence="2">Leaves</tissue>
    </source>
</reference>
<accession>A0A4Y7KP14</accession>